<organism evidence="1 2">
    <name type="scientific">Chlamydomonas eustigma</name>
    <dbReference type="NCBI Taxonomy" id="1157962"/>
    <lineage>
        <taxon>Eukaryota</taxon>
        <taxon>Viridiplantae</taxon>
        <taxon>Chlorophyta</taxon>
        <taxon>core chlorophytes</taxon>
        <taxon>Chlorophyceae</taxon>
        <taxon>CS clade</taxon>
        <taxon>Chlamydomonadales</taxon>
        <taxon>Chlamydomonadaceae</taxon>
        <taxon>Chlamydomonas</taxon>
    </lineage>
</organism>
<dbReference type="AlphaFoldDB" id="A0A250XSL8"/>
<dbReference type="Proteomes" id="UP000232323">
    <property type="component" value="Unassembled WGS sequence"/>
</dbReference>
<reference evidence="1 2" key="1">
    <citation type="submission" date="2017-08" db="EMBL/GenBank/DDBJ databases">
        <title>Acidophilic green algal genome provides insights into adaptation to an acidic environment.</title>
        <authorList>
            <person name="Hirooka S."/>
            <person name="Hirose Y."/>
            <person name="Kanesaki Y."/>
            <person name="Higuchi S."/>
            <person name="Fujiwara T."/>
            <person name="Onuma R."/>
            <person name="Era A."/>
            <person name="Ohbayashi R."/>
            <person name="Uzuka A."/>
            <person name="Nozaki H."/>
            <person name="Yoshikawa H."/>
            <person name="Miyagishima S.Y."/>
        </authorList>
    </citation>
    <scope>NUCLEOTIDE SEQUENCE [LARGE SCALE GENOMIC DNA]</scope>
    <source>
        <strain evidence="1 2">NIES-2499</strain>
    </source>
</reference>
<dbReference type="EMBL" id="BEGY01000204">
    <property type="protein sequence ID" value="GAX85922.1"/>
    <property type="molecule type" value="Genomic_DNA"/>
</dbReference>
<protein>
    <submittedName>
        <fullName evidence="1">Uncharacterized protein</fullName>
    </submittedName>
</protein>
<name>A0A250XSL8_9CHLO</name>
<gene>
    <name evidence="1" type="ORF">CEUSTIGMA_g13338.t1</name>
</gene>
<proteinExistence type="predicted"/>
<evidence type="ECO:0000313" key="2">
    <source>
        <dbReference type="Proteomes" id="UP000232323"/>
    </source>
</evidence>
<accession>A0A250XSL8</accession>
<evidence type="ECO:0000313" key="1">
    <source>
        <dbReference type="EMBL" id="GAX85922.1"/>
    </source>
</evidence>
<sequence>MAAETSDIIAVLCADLDDAVKTCMSKKPESYWKSVIDMEQNKSESALSDYFIGRFDYIAKSNKDVQEDFRILALRLRSHFKADALAVMTGPTSRDDPVMLSSKKAYENGQDMYDNQQDAKAKKRRSSITISPATPQETEAGWRKRIMADKHNMNISNVADRGSRGSYWTGHGLSLEAQYRLVPSESPRGTPYFTQMQNPCSWLLSIEAGVAVCFLCHNERIKIKDMSLDSIRQHACTSGGTLLGFL</sequence>
<keyword evidence="2" id="KW-1185">Reference proteome</keyword>
<comment type="caution">
    <text evidence="1">The sequence shown here is derived from an EMBL/GenBank/DDBJ whole genome shotgun (WGS) entry which is preliminary data.</text>
</comment>